<dbReference type="GO" id="GO:0005246">
    <property type="term" value="F:calcium channel regulator activity"/>
    <property type="evidence" value="ECO:0007669"/>
    <property type="project" value="TreeGrafter"/>
</dbReference>
<dbReference type="InterPro" id="IPR001806">
    <property type="entry name" value="Small_GTPase"/>
</dbReference>
<protein>
    <submittedName>
        <fullName evidence="4 6">Uncharacterized protein</fullName>
    </submittedName>
</protein>
<dbReference type="PANTHER" id="PTHR45775:SF6">
    <property type="entry name" value="RAD, GEM_KIR FAMILY MEMBER 2, ISOFORM C"/>
    <property type="match status" value="1"/>
</dbReference>
<dbReference type="EMBL" id="UYSG01011175">
    <property type="protein sequence ID" value="VDL61268.1"/>
    <property type="molecule type" value="Genomic_DNA"/>
</dbReference>
<dbReference type="WBParaSite" id="HDID_0000895201-mRNA-1">
    <property type="protein sequence ID" value="HDID_0000895201-mRNA-1"/>
    <property type="gene ID" value="HDID_0000895201"/>
</dbReference>
<evidence type="ECO:0000256" key="1">
    <source>
        <dbReference type="ARBA" id="ARBA00008846"/>
    </source>
</evidence>
<evidence type="ECO:0000256" key="2">
    <source>
        <dbReference type="ARBA" id="ARBA00022553"/>
    </source>
</evidence>
<gene>
    <name evidence="4" type="ORF">HDID_LOCUS8950</name>
</gene>
<dbReference type="GO" id="GO:0003924">
    <property type="term" value="F:GTPase activity"/>
    <property type="evidence" value="ECO:0007669"/>
    <property type="project" value="InterPro"/>
</dbReference>
<dbReference type="InterPro" id="IPR027417">
    <property type="entry name" value="P-loop_NTPase"/>
</dbReference>
<feature type="region of interest" description="Disordered" evidence="3">
    <location>
        <begin position="117"/>
        <end position="140"/>
    </location>
</feature>
<dbReference type="SMART" id="SM00175">
    <property type="entry name" value="RAB"/>
    <property type="match status" value="1"/>
</dbReference>
<dbReference type="Pfam" id="PF00071">
    <property type="entry name" value="Ras"/>
    <property type="match status" value="1"/>
</dbReference>
<dbReference type="Proteomes" id="UP000274504">
    <property type="component" value="Unassembled WGS sequence"/>
</dbReference>
<keyword evidence="2" id="KW-0597">Phosphoprotein</keyword>
<dbReference type="AlphaFoldDB" id="A0A0R3SU15"/>
<dbReference type="SUPFAM" id="SSF52540">
    <property type="entry name" value="P-loop containing nucleoside triphosphate hydrolases"/>
    <property type="match status" value="1"/>
</dbReference>
<dbReference type="OrthoDB" id="5239715at2759"/>
<evidence type="ECO:0000313" key="4">
    <source>
        <dbReference type="EMBL" id="VDL61268.1"/>
    </source>
</evidence>
<evidence type="ECO:0000313" key="5">
    <source>
        <dbReference type="Proteomes" id="UP000274504"/>
    </source>
</evidence>
<name>A0A0R3SU15_HYMDI</name>
<accession>A0A0R3SU15</accession>
<sequence>MRILDVDIYLVVYAVDEELSFKLAKSIFKQLQDIKRQYNKLRLFYLVGNKTDLVRSRQVTTQRGRKFAAANGATFFEVSAAINHLVDELLVDMVVQWRKEITKFEFSRLGLPVHNLSGTSDSSGTGGPSDSRGRQSWTSTLSNPRNILQRIFKQQFTAKSCIDLQKQ</sequence>
<reference evidence="6" key="1">
    <citation type="submission" date="2016-04" db="UniProtKB">
        <authorList>
            <consortium name="WormBaseParasite"/>
        </authorList>
    </citation>
    <scope>IDENTIFICATION</scope>
</reference>
<dbReference type="InterPro" id="IPR051641">
    <property type="entry name" value="RGK_GTP-binding_reg"/>
</dbReference>
<organism evidence="6">
    <name type="scientific">Hymenolepis diminuta</name>
    <name type="common">Rat tapeworm</name>
    <dbReference type="NCBI Taxonomy" id="6216"/>
    <lineage>
        <taxon>Eukaryota</taxon>
        <taxon>Metazoa</taxon>
        <taxon>Spiralia</taxon>
        <taxon>Lophotrochozoa</taxon>
        <taxon>Platyhelminthes</taxon>
        <taxon>Cestoda</taxon>
        <taxon>Eucestoda</taxon>
        <taxon>Cyclophyllidea</taxon>
        <taxon>Hymenolepididae</taxon>
        <taxon>Hymenolepis</taxon>
    </lineage>
</organism>
<evidence type="ECO:0000313" key="6">
    <source>
        <dbReference type="WBParaSite" id="HDID_0000895201-mRNA-1"/>
    </source>
</evidence>
<dbReference type="SMART" id="SM00173">
    <property type="entry name" value="RAS"/>
    <property type="match status" value="1"/>
</dbReference>
<proteinExistence type="inferred from homology"/>
<evidence type="ECO:0000256" key="3">
    <source>
        <dbReference type="SAM" id="MobiDB-lite"/>
    </source>
</evidence>
<dbReference type="GO" id="GO:0005886">
    <property type="term" value="C:plasma membrane"/>
    <property type="evidence" value="ECO:0007669"/>
    <property type="project" value="TreeGrafter"/>
</dbReference>
<dbReference type="Gene3D" id="3.40.50.300">
    <property type="entry name" value="P-loop containing nucleotide triphosphate hydrolases"/>
    <property type="match status" value="1"/>
</dbReference>
<dbReference type="PROSITE" id="PS51419">
    <property type="entry name" value="RAB"/>
    <property type="match status" value="1"/>
</dbReference>
<dbReference type="PROSITE" id="PS51421">
    <property type="entry name" value="RAS"/>
    <property type="match status" value="1"/>
</dbReference>
<reference evidence="4 5" key="2">
    <citation type="submission" date="2018-11" db="EMBL/GenBank/DDBJ databases">
        <authorList>
            <consortium name="Pathogen Informatics"/>
        </authorList>
    </citation>
    <scope>NUCLEOTIDE SEQUENCE [LARGE SCALE GENOMIC DNA]</scope>
</reference>
<dbReference type="PANTHER" id="PTHR45775">
    <property type="entry name" value="RAD, GEM/KIR FAMILY MEMBER 2, ISOFORM C"/>
    <property type="match status" value="1"/>
</dbReference>
<dbReference type="GO" id="GO:0005525">
    <property type="term" value="F:GTP binding"/>
    <property type="evidence" value="ECO:0007669"/>
    <property type="project" value="InterPro"/>
</dbReference>
<dbReference type="STRING" id="6216.A0A0R3SU15"/>
<comment type="similarity">
    <text evidence="1">Belongs to the small GTPase superfamily. RGK family.</text>
</comment>